<evidence type="ECO:0000313" key="3">
    <source>
        <dbReference type="Proteomes" id="UP000292702"/>
    </source>
</evidence>
<feature type="region of interest" description="Disordered" evidence="1">
    <location>
        <begin position="211"/>
        <end position="323"/>
    </location>
</feature>
<gene>
    <name evidence="2" type="ORF">EIP91_010935</name>
</gene>
<dbReference type="Gene3D" id="3.60.130.30">
    <property type="match status" value="1"/>
</dbReference>
<feature type="compositionally biased region" description="Low complexity" evidence="1">
    <location>
        <begin position="236"/>
        <end position="262"/>
    </location>
</feature>
<organism evidence="2 3">
    <name type="scientific">Steccherinum ochraceum</name>
    <dbReference type="NCBI Taxonomy" id="92696"/>
    <lineage>
        <taxon>Eukaryota</taxon>
        <taxon>Fungi</taxon>
        <taxon>Dikarya</taxon>
        <taxon>Basidiomycota</taxon>
        <taxon>Agaricomycotina</taxon>
        <taxon>Agaricomycetes</taxon>
        <taxon>Polyporales</taxon>
        <taxon>Steccherinaceae</taxon>
        <taxon>Steccherinum</taxon>
    </lineage>
</organism>
<dbReference type="Proteomes" id="UP000292702">
    <property type="component" value="Unassembled WGS sequence"/>
</dbReference>
<evidence type="ECO:0000313" key="2">
    <source>
        <dbReference type="EMBL" id="TCD59990.1"/>
    </source>
</evidence>
<reference evidence="2 3" key="1">
    <citation type="submission" date="2018-11" db="EMBL/GenBank/DDBJ databases">
        <title>Genome assembly of Steccherinum ochraceum LE-BIN_3174, the white-rot fungus of the Steccherinaceae family (The Residual Polyporoid clade, Polyporales, Basidiomycota).</title>
        <authorList>
            <person name="Fedorova T.V."/>
            <person name="Glazunova O.A."/>
            <person name="Landesman E.O."/>
            <person name="Moiseenko K.V."/>
            <person name="Psurtseva N.V."/>
            <person name="Savinova O.S."/>
            <person name="Shakhova N.V."/>
            <person name="Tyazhelova T.V."/>
            <person name="Vasina D.V."/>
        </authorList>
    </citation>
    <scope>NUCLEOTIDE SEQUENCE [LARGE SCALE GENOMIC DNA]</scope>
    <source>
        <strain evidence="2 3">LE-BIN_3174</strain>
    </source>
</reference>
<evidence type="ECO:0000256" key="1">
    <source>
        <dbReference type="SAM" id="MobiDB-lite"/>
    </source>
</evidence>
<protein>
    <submittedName>
        <fullName evidence="2">Uncharacterized protein</fullName>
    </submittedName>
</protein>
<feature type="compositionally biased region" description="Pro residues" evidence="1">
    <location>
        <begin position="281"/>
        <end position="290"/>
    </location>
</feature>
<keyword evidence="3" id="KW-1185">Reference proteome</keyword>
<dbReference type="EMBL" id="RWJN01000685">
    <property type="protein sequence ID" value="TCD59990.1"/>
    <property type="molecule type" value="Genomic_DNA"/>
</dbReference>
<comment type="caution">
    <text evidence="2">The sequence shown here is derived from an EMBL/GenBank/DDBJ whole genome shotgun (WGS) entry which is preliminary data.</text>
</comment>
<accession>A0A4R0R029</accession>
<name>A0A4R0R029_9APHY</name>
<dbReference type="STRING" id="92696.A0A4R0R029"/>
<feature type="compositionally biased region" description="Basic and acidic residues" evidence="1">
    <location>
        <begin position="313"/>
        <end position="323"/>
    </location>
</feature>
<proteinExistence type="predicted"/>
<dbReference type="OrthoDB" id="2535938at2759"/>
<sequence length="924" mass="102808">MADQLGHHLTVREEDILLTILRQLALQDGDARVALPAEVVVLADTLERSRRGRTSEPDDGLDVATLRHLRWTHFFALTPNTSPTQQVIGGVTAGITAVTTHSIPHLTAHINTGRLPAFVDTVHVAISHPDSQLSTHFSLVVALPAFLIAFLITWKQALGVAISKPHPESTVPLTHVFPHTFSVRCKYTVTIPYSTPSRELRKRKAGIQEVAIDDRAEEHRTLKRRKKSSPGDGHPSSSNGQSSRSTQARTRTRTSARISARSGTQTSLTAAGGSRSGRVPGAPPAPPVAPHDPDDPGSAKMCGRSGQAFQRLSRADSRSHGLLEHNTKATKVITLLANSTMADTTNEHRTQRIATLKAQIKNKKLCVSERPISDSLLGLALQVHHLEAASEVLEFTKCVAYIQLAARWNALRLVYPDTIGEETIFKEQVIKSLSSEEVKLLNVSTLRTWVRKGTLLASVAAAGSIYLVLLACTTPANPVSQSGVLATTLFNMTDDEIMSFCYMLRDPSRLGTYLIRGNYISMIRDRVIPAIAYLRQELPLQMTTLFSPVLLQWAKLKHPDYYEIGTNFNFSKHIKKSFPSSEKARASHTDAKRELAKDAPHVTSIDNLVDALKNHYTRSGSTKPTQPYLYVDHEVFAEKELRLNAEDGSLLMFLNGRVPYDIRRDLTQDTELALKAFKACCQLQNVDSTAVDYKWFAIHFEAVWGRYHPNGELYDPNTHPLFQSTIVESETLTGKKLRLAQAIPYVAREILHNLAEYKLLCATYRRLFDWIRQNMERHLPKEYDKLTLTADAIPYYGPGPAHPFVGFVLNVNVRTQIHRDDLDHEVCLVLPFGDYAKGELVLHEPGLVIPLAPGDFIVFPSGKISHFNMNFIGVRGSLVLHSDASLLDFTGKGNGFDGNRYLNRTRHILSDANHDDECLEEVLK</sequence>
<dbReference type="AlphaFoldDB" id="A0A4R0R029"/>